<dbReference type="AlphaFoldDB" id="A0A4P9WTE5"/>
<feature type="region of interest" description="Disordered" evidence="5">
    <location>
        <begin position="141"/>
        <end position="210"/>
    </location>
</feature>
<dbReference type="PANTHER" id="PTHR11265:SF0">
    <property type="entry name" value="12S RRNA N4-METHYLCYTIDINE METHYLTRANSFERASE"/>
    <property type="match status" value="1"/>
</dbReference>
<dbReference type="PANTHER" id="PTHR11265">
    <property type="entry name" value="S-ADENOSYL-METHYLTRANSFERASE MRAW"/>
    <property type="match status" value="1"/>
</dbReference>
<keyword evidence="2 6" id="KW-0489">Methyltransferase</keyword>
<evidence type="ECO:0000256" key="2">
    <source>
        <dbReference type="ARBA" id="ARBA00022603"/>
    </source>
</evidence>
<evidence type="ECO:0000256" key="3">
    <source>
        <dbReference type="ARBA" id="ARBA00022679"/>
    </source>
</evidence>
<feature type="compositionally biased region" description="Basic and acidic residues" evidence="5">
    <location>
        <begin position="182"/>
        <end position="193"/>
    </location>
</feature>
<dbReference type="Proteomes" id="UP000268535">
    <property type="component" value="Unassembled WGS sequence"/>
</dbReference>
<dbReference type="GO" id="GO:0070475">
    <property type="term" value="P:rRNA base methylation"/>
    <property type="evidence" value="ECO:0007669"/>
    <property type="project" value="TreeGrafter"/>
</dbReference>
<dbReference type="Gene3D" id="3.40.50.150">
    <property type="entry name" value="Vaccinia Virus protein VP39"/>
    <property type="match status" value="1"/>
</dbReference>
<gene>
    <name evidence="6" type="ORF">CAUPRSCDRAFT_11787</name>
</gene>
<reference evidence="7" key="1">
    <citation type="journal article" date="2018" name="Nat. Microbiol.">
        <title>Leveraging single-cell genomics to expand the fungal tree of life.</title>
        <authorList>
            <person name="Ahrendt S.R."/>
            <person name="Quandt C.A."/>
            <person name="Ciobanu D."/>
            <person name="Clum A."/>
            <person name="Salamov A."/>
            <person name="Andreopoulos B."/>
            <person name="Cheng J.F."/>
            <person name="Woyke T."/>
            <person name="Pelin A."/>
            <person name="Henrissat B."/>
            <person name="Reynolds N.K."/>
            <person name="Benny G.L."/>
            <person name="Smith M.E."/>
            <person name="James T.Y."/>
            <person name="Grigoriev I.V."/>
        </authorList>
    </citation>
    <scope>NUCLEOTIDE SEQUENCE [LARGE SCALE GENOMIC DNA]</scope>
    <source>
        <strain evidence="7">ATCC 52028</strain>
    </source>
</reference>
<dbReference type="GO" id="GO:0071424">
    <property type="term" value="F:rRNA (cytosine-N4-)-methyltransferase activity"/>
    <property type="evidence" value="ECO:0007669"/>
    <property type="project" value="TreeGrafter"/>
</dbReference>
<evidence type="ECO:0000256" key="5">
    <source>
        <dbReference type="SAM" id="MobiDB-lite"/>
    </source>
</evidence>
<accession>A0A4P9WTE5</accession>
<dbReference type="InterPro" id="IPR023397">
    <property type="entry name" value="SAM-dep_MeTrfase_MraW_recog"/>
</dbReference>
<evidence type="ECO:0000256" key="4">
    <source>
        <dbReference type="ARBA" id="ARBA00022691"/>
    </source>
</evidence>
<organism evidence="6 7">
    <name type="scientific">Caulochytrium protostelioides</name>
    <dbReference type="NCBI Taxonomy" id="1555241"/>
    <lineage>
        <taxon>Eukaryota</taxon>
        <taxon>Fungi</taxon>
        <taxon>Fungi incertae sedis</taxon>
        <taxon>Chytridiomycota</taxon>
        <taxon>Chytridiomycota incertae sedis</taxon>
        <taxon>Chytridiomycetes</taxon>
        <taxon>Caulochytriales</taxon>
        <taxon>Caulochytriaceae</taxon>
        <taxon>Caulochytrium</taxon>
    </lineage>
</organism>
<evidence type="ECO:0000256" key="1">
    <source>
        <dbReference type="ARBA" id="ARBA00010396"/>
    </source>
</evidence>
<feature type="region of interest" description="Disordered" evidence="5">
    <location>
        <begin position="299"/>
        <end position="326"/>
    </location>
</feature>
<sequence>MLKHVLGHVAAVVRQAAQDANDAGATPVWVCDGTFGAGGYTRAILKAFPNVRVVAIDQDPLVIRLATTMARKFPGRLFPEYGSFRHLDRIVAKHAPQGCHAIVLDIGVSSMQIDTASRGFSYRKDGPLDMRMDRELPALSAVSASGPAIDNASSPGEASREASTIAGDAGAKPKPRRGRPRPSTDRSAQDPNHEPSSSSSTETRSSPSPAKSVLYYAGHKPLCTAADLVRYLPESRLAALFRVWGQEPFAGRIARHLAEARETRSYRGSGRDRFCATTRELAIRIARAVGFGVSKRERVEDAQQAARGKKHRGGGAPRPREDRFGQDPAQDAAIWRALGTLRTSRHPCRRVFQALRIAVNDELGSLRDAAAAAARPGVLVPGGRLVVVTFQPLEDKVVKQELLRAAGDARVCRALGDLSRPPDLT</sequence>
<evidence type="ECO:0000313" key="7">
    <source>
        <dbReference type="Proteomes" id="UP000268535"/>
    </source>
</evidence>
<comment type="similarity">
    <text evidence="1">Belongs to the methyltransferase superfamily. RsmH family.</text>
</comment>
<dbReference type="EMBL" id="ML009868">
    <property type="protein sequence ID" value="RKO96519.1"/>
    <property type="molecule type" value="Genomic_DNA"/>
</dbReference>
<feature type="non-terminal residue" evidence="6">
    <location>
        <position position="425"/>
    </location>
</feature>
<dbReference type="InterPro" id="IPR002903">
    <property type="entry name" value="RsmH"/>
</dbReference>
<keyword evidence="4" id="KW-0949">S-adenosyl-L-methionine</keyword>
<feature type="compositionally biased region" description="Low complexity" evidence="5">
    <location>
        <begin position="194"/>
        <end position="209"/>
    </location>
</feature>
<protein>
    <submittedName>
        <fullName evidence="6">S-adenosyl-L-methionine-dependent methyltransferase</fullName>
    </submittedName>
</protein>
<dbReference type="SUPFAM" id="SSF81799">
    <property type="entry name" value="Putative methyltransferase TM0872, insert domain"/>
    <property type="match status" value="2"/>
</dbReference>
<dbReference type="Gene3D" id="1.10.150.170">
    <property type="entry name" value="Putative methyltransferase TM0872, insert domain"/>
    <property type="match status" value="1"/>
</dbReference>
<dbReference type="SUPFAM" id="SSF53335">
    <property type="entry name" value="S-adenosyl-L-methionine-dependent methyltransferases"/>
    <property type="match status" value="1"/>
</dbReference>
<dbReference type="Pfam" id="PF01795">
    <property type="entry name" value="Methyltransf_5"/>
    <property type="match status" value="2"/>
</dbReference>
<name>A0A4P9WTE5_9FUNG</name>
<proteinExistence type="inferred from homology"/>
<evidence type="ECO:0000313" key="6">
    <source>
        <dbReference type="EMBL" id="RKO96519.1"/>
    </source>
</evidence>
<dbReference type="InterPro" id="IPR029063">
    <property type="entry name" value="SAM-dependent_MTases_sf"/>
</dbReference>
<keyword evidence="3 6" id="KW-0808">Transferase</keyword>